<feature type="transmembrane region" description="Helical" evidence="12">
    <location>
        <begin position="282"/>
        <end position="300"/>
    </location>
</feature>
<feature type="transmembrane region" description="Helical" evidence="12">
    <location>
        <begin position="175"/>
        <end position="197"/>
    </location>
</feature>
<comment type="pathway">
    <text evidence="2">Protein modification; protein glycosylation.</text>
</comment>
<proteinExistence type="inferred from homology"/>
<dbReference type="PANTHER" id="PTHR22760:SF1">
    <property type="entry name" value="DOL-P-MAN:MAN(7)GLCNAC(2)-PP-DOL ALPHA-1,6-MANNOSYLTRANSFERASE"/>
    <property type="match status" value="1"/>
</dbReference>
<reference evidence="13 14" key="1">
    <citation type="journal article" date="2015" name="Genome Biol.">
        <title>Comparative genomics of Steinernema reveals deeply conserved gene regulatory networks.</title>
        <authorList>
            <person name="Dillman A.R."/>
            <person name="Macchietto M."/>
            <person name="Porter C.F."/>
            <person name="Rogers A."/>
            <person name="Williams B."/>
            <person name="Antoshechkin I."/>
            <person name="Lee M.M."/>
            <person name="Goodwin Z."/>
            <person name="Lu X."/>
            <person name="Lewis E.E."/>
            <person name="Goodrich-Blair H."/>
            <person name="Stock S.P."/>
            <person name="Adams B.J."/>
            <person name="Sternberg P.W."/>
            <person name="Mortazavi A."/>
        </authorList>
    </citation>
    <scope>NUCLEOTIDE SEQUENCE [LARGE SCALE GENOMIC DNA]</scope>
    <source>
        <strain evidence="13 14">ALL</strain>
    </source>
</reference>
<name>A0A4U5P0J4_STECR</name>
<evidence type="ECO:0000256" key="9">
    <source>
        <dbReference type="ARBA" id="ARBA00023136"/>
    </source>
</evidence>
<evidence type="ECO:0000313" key="14">
    <source>
        <dbReference type="Proteomes" id="UP000298663"/>
    </source>
</evidence>
<feature type="transmembrane region" description="Helical" evidence="12">
    <location>
        <begin position="339"/>
        <end position="359"/>
    </location>
</feature>
<reference evidence="13 14" key="2">
    <citation type="journal article" date="2019" name="G3 (Bethesda)">
        <title>Hybrid Assembly of the Genome of the Entomopathogenic Nematode Steinernema carpocapsae Identifies the X-Chromosome.</title>
        <authorList>
            <person name="Serra L."/>
            <person name="Macchietto M."/>
            <person name="Macias-Munoz A."/>
            <person name="McGill C.J."/>
            <person name="Rodriguez I.M."/>
            <person name="Rodriguez B."/>
            <person name="Murad R."/>
            <person name="Mortazavi A."/>
        </authorList>
    </citation>
    <scope>NUCLEOTIDE SEQUENCE [LARGE SCALE GENOMIC DNA]</scope>
    <source>
        <strain evidence="13 14">ALL</strain>
    </source>
</reference>
<feature type="transmembrane region" description="Helical" evidence="12">
    <location>
        <begin position="134"/>
        <end position="155"/>
    </location>
</feature>
<dbReference type="STRING" id="34508.A0A4U5P0J4"/>
<dbReference type="Pfam" id="PF03901">
    <property type="entry name" value="Glyco_transf_22"/>
    <property type="match status" value="1"/>
</dbReference>
<evidence type="ECO:0000256" key="3">
    <source>
        <dbReference type="ARBA" id="ARBA00007063"/>
    </source>
</evidence>
<evidence type="ECO:0000256" key="1">
    <source>
        <dbReference type="ARBA" id="ARBA00004477"/>
    </source>
</evidence>
<evidence type="ECO:0000256" key="2">
    <source>
        <dbReference type="ARBA" id="ARBA00004922"/>
    </source>
</evidence>
<protein>
    <recommendedName>
        <fullName evidence="12">Mannosyltransferase</fullName>
        <ecNumber evidence="12">2.4.1.-</ecNumber>
    </recommendedName>
</protein>
<evidence type="ECO:0000256" key="11">
    <source>
        <dbReference type="ARBA" id="ARBA00048899"/>
    </source>
</evidence>
<gene>
    <name evidence="13" type="ORF">L596_013548</name>
</gene>
<keyword evidence="14" id="KW-1185">Reference proteome</keyword>
<feature type="transmembrane region" description="Helical" evidence="12">
    <location>
        <begin position="88"/>
        <end position="113"/>
    </location>
</feature>
<feature type="transmembrane region" description="Helical" evidence="12">
    <location>
        <begin position="306"/>
        <end position="327"/>
    </location>
</feature>
<evidence type="ECO:0000256" key="12">
    <source>
        <dbReference type="RuleBase" id="RU363075"/>
    </source>
</evidence>
<evidence type="ECO:0000313" key="13">
    <source>
        <dbReference type="EMBL" id="TKR89448.1"/>
    </source>
</evidence>
<feature type="transmembrane region" description="Helical" evidence="12">
    <location>
        <begin position="253"/>
        <end position="275"/>
    </location>
</feature>
<keyword evidence="6 12" id="KW-0812">Transmembrane</keyword>
<dbReference type="UniPathway" id="UPA00378"/>
<keyword evidence="8 12" id="KW-1133">Transmembrane helix</keyword>
<comment type="function">
    <text evidence="10">Mannosyltransferase that operates in the biosynthetic pathway of dolichol-linked oligosaccharides, the glycan precursors employed in protein asparagine (N)-glycosylation. The assembly of dolichol-linked oligosaccharides begins on the cytosolic side of the endoplasmic reticulum membrane and finishes in its lumen. The sequential addition of sugars to dolichol pyrophosphate produces dolichol-linked oligosaccharides containing fourteen sugars, including two GlcNAcs, nine mannoses and three glucoses. Once assembled, the oligosaccharide is transferred from the lipid to nascent proteins by oligosaccharyltransferases. In the lumen of the endoplasmic reticulum, adds the eighth mannose residue in an alpha-1,6 linkage onto Man(7)GlcNAc(2)-PP-dolichol to produce Man(8)GlcNAc(2)-PP-dolichol.</text>
</comment>
<evidence type="ECO:0000256" key="10">
    <source>
        <dbReference type="ARBA" id="ARBA00044721"/>
    </source>
</evidence>
<comment type="subcellular location">
    <subcellularLocation>
        <location evidence="1 12">Endoplasmic reticulum membrane</location>
        <topology evidence="1 12">Multi-pass membrane protein</topology>
    </subcellularLocation>
</comment>
<dbReference type="PANTHER" id="PTHR22760">
    <property type="entry name" value="GLYCOSYLTRANSFERASE"/>
    <property type="match status" value="1"/>
</dbReference>
<keyword evidence="5" id="KW-0808">Transferase</keyword>
<dbReference type="InterPro" id="IPR005599">
    <property type="entry name" value="GPI_mannosylTrfase"/>
</dbReference>
<evidence type="ECO:0000256" key="6">
    <source>
        <dbReference type="ARBA" id="ARBA00022692"/>
    </source>
</evidence>
<evidence type="ECO:0000256" key="4">
    <source>
        <dbReference type="ARBA" id="ARBA00022676"/>
    </source>
</evidence>
<dbReference type="EMBL" id="AZBU02000003">
    <property type="protein sequence ID" value="TKR89448.1"/>
    <property type="molecule type" value="Genomic_DNA"/>
</dbReference>
<evidence type="ECO:0000256" key="7">
    <source>
        <dbReference type="ARBA" id="ARBA00022824"/>
    </source>
</evidence>
<sequence>MDFIKSTEWCLIMALLIHLIMAPFTKVEESFNVQAIHDILYTRTNVSMYDHHQFPGVVPRTFTGPLAISALVSPLLPFFAILDVPKYWMLFWSRLVLGLGVLISFCNFARCIGKHFGRETANFLRLIVASQFHFIFYASRPLPNIFALIFVMWVYQLWLDQRLKKAITLATVATFLFRFELVLLFGPIFLVGIFTHIGVQKAVTCGLKTLLGVLLLTVPIDTFLWNRWVWPEGEVIWFNVVENRSHEYGVSPYYWYFTSALPRALEASLLILPFGLIVDKRLWRIVAPVVAFLAIYSFLPHKELRFIIYSFPILNLPAAVFCARLWINREKSIFRKLIALGFAGHLALNLIMSGVLLYASSRNYPGGEALGYLQHMHRFLKNKPITVHIDAQAAQTGISKFVQVYDAWEYNKTENLTPEDMKRFDYIVLGTAAGETLEELVEKRFPTSHKIHFKVSSFSSYKFHKSPISLSSGL</sequence>
<dbReference type="OrthoDB" id="19039at2759"/>
<dbReference type="AlphaFoldDB" id="A0A4U5P0J4"/>
<keyword evidence="7 12" id="KW-0256">Endoplasmic reticulum</keyword>
<dbReference type="GO" id="GO:0005789">
    <property type="term" value="C:endoplasmic reticulum membrane"/>
    <property type="evidence" value="ECO:0007669"/>
    <property type="project" value="UniProtKB-SubCell"/>
</dbReference>
<comment type="similarity">
    <text evidence="3 12">Belongs to the glycosyltransferase 22 family.</text>
</comment>
<keyword evidence="9 12" id="KW-0472">Membrane</keyword>
<dbReference type="EC" id="2.4.1.-" evidence="12"/>
<accession>A0A4U5P0J4</accession>
<feature type="transmembrane region" description="Helical" evidence="12">
    <location>
        <begin position="6"/>
        <end position="24"/>
    </location>
</feature>
<comment type="caution">
    <text evidence="13">The sequence shown here is derived from an EMBL/GenBank/DDBJ whole genome shotgun (WGS) entry which is preliminary data.</text>
</comment>
<feature type="transmembrane region" description="Helical" evidence="12">
    <location>
        <begin position="62"/>
        <end position="82"/>
    </location>
</feature>
<evidence type="ECO:0000256" key="8">
    <source>
        <dbReference type="ARBA" id="ARBA00022989"/>
    </source>
</evidence>
<keyword evidence="4 12" id="KW-0328">Glycosyltransferase</keyword>
<dbReference type="GO" id="GO:0006487">
    <property type="term" value="P:protein N-linked glycosylation"/>
    <property type="evidence" value="ECO:0007669"/>
    <property type="project" value="TreeGrafter"/>
</dbReference>
<evidence type="ECO:0000256" key="5">
    <source>
        <dbReference type="ARBA" id="ARBA00022679"/>
    </source>
</evidence>
<dbReference type="Proteomes" id="UP000298663">
    <property type="component" value="Unassembled WGS sequence"/>
</dbReference>
<dbReference type="GO" id="GO:0052917">
    <property type="term" value="F:dol-P-Man:Man(7)GlcNAc(2)-PP-Dol alpha-1,6-mannosyltransferase activity"/>
    <property type="evidence" value="ECO:0007669"/>
    <property type="project" value="UniProtKB-EC"/>
</dbReference>
<organism evidence="13 14">
    <name type="scientific">Steinernema carpocapsae</name>
    <name type="common">Entomopathogenic nematode</name>
    <dbReference type="NCBI Taxonomy" id="34508"/>
    <lineage>
        <taxon>Eukaryota</taxon>
        <taxon>Metazoa</taxon>
        <taxon>Ecdysozoa</taxon>
        <taxon>Nematoda</taxon>
        <taxon>Chromadorea</taxon>
        <taxon>Rhabditida</taxon>
        <taxon>Tylenchina</taxon>
        <taxon>Panagrolaimomorpha</taxon>
        <taxon>Strongyloidoidea</taxon>
        <taxon>Steinernematidae</taxon>
        <taxon>Steinernema</taxon>
    </lineage>
</organism>
<comment type="catalytic activity">
    <reaction evidence="11">
        <text>an alpha-D-Man-(1-&gt;2)-alpha-D-Man-(1-&gt;2)-alpha-D-Man-(1-&gt;3)-[alpha-D-Man-(1-&gt;2)-alpha-D-Man-(1-&gt;3)-alpha-D-Man-(1-&gt;6)]-beta-D-Man-(1-&gt;4)-beta-D-GlcNAc-(1-&gt;4)-alpha-D-GlcNAc-diphospho-di-trans,poly-cis-dolichol + a di-trans,poly-cis-dolichyl beta-D-mannosyl phosphate = an alpha-D-Man-(1-&gt;2)-alpha-D-Man-(1-&gt;2)-alpha-D-Man-(1-&gt;3)-[alpha-D-Man-(1-&gt;2)-alpha-D-Man-(1-&gt;3)-[alpha-D-Man-(1-&gt;6)]-alpha-D-Man-(1-&gt;6)]-beta-D-Man-(1-&gt;4)-beta-D-GlcNAc-(1-&gt;4)-alpha-D-GlcNAc-diphospho-di-trans,poly-cis-dolichol + a di-trans,poly-cis-dolichyl phosphate + H(+)</text>
        <dbReference type="Rhea" id="RHEA:29535"/>
        <dbReference type="Rhea" id="RHEA-COMP:19498"/>
        <dbReference type="Rhea" id="RHEA-COMP:19501"/>
        <dbReference type="Rhea" id="RHEA-COMP:19518"/>
        <dbReference type="Rhea" id="RHEA-COMP:19519"/>
        <dbReference type="ChEBI" id="CHEBI:15378"/>
        <dbReference type="ChEBI" id="CHEBI:57683"/>
        <dbReference type="ChEBI" id="CHEBI:58211"/>
        <dbReference type="ChEBI" id="CHEBI:132517"/>
        <dbReference type="ChEBI" id="CHEBI:132519"/>
        <dbReference type="EC" id="2.4.1.260"/>
    </reaction>
    <physiologicalReaction direction="left-to-right" evidence="11">
        <dbReference type="Rhea" id="RHEA:29536"/>
    </physiologicalReaction>
</comment>